<proteinExistence type="predicted"/>
<protein>
    <recommendedName>
        <fullName evidence="2">Cyclase family protein</fullName>
    </recommendedName>
</protein>
<dbReference type="EMBL" id="LAZR01024396">
    <property type="protein sequence ID" value="KKL75283.1"/>
    <property type="molecule type" value="Genomic_DNA"/>
</dbReference>
<feature type="non-terminal residue" evidence="1">
    <location>
        <position position="255"/>
    </location>
</feature>
<dbReference type="GO" id="GO:0019441">
    <property type="term" value="P:L-tryptophan catabolic process to kynurenine"/>
    <property type="evidence" value="ECO:0007669"/>
    <property type="project" value="InterPro"/>
</dbReference>
<dbReference type="Pfam" id="PF04199">
    <property type="entry name" value="Cyclase"/>
    <property type="match status" value="1"/>
</dbReference>
<dbReference type="AlphaFoldDB" id="A0A0F9EMH5"/>
<dbReference type="PANTHER" id="PTHR31118:SF12">
    <property type="entry name" value="CYCLASE-LIKE PROTEIN 2"/>
    <property type="match status" value="1"/>
</dbReference>
<organism evidence="1">
    <name type="scientific">marine sediment metagenome</name>
    <dbReference type="NCBI Taxonomy" id="412755"/>
    <lineage>
        <taxon>unclassified sequences</taxon>
        <taxon>metagenomes</taxon>
        <taxon>ecological metagenomes</taxon>
    </lineage>
</organism>
<name>A0A0F9EMH5_9ZZZZ</name>
<reference evidence="1" key="1">
    <citation type="journal article" date="2015" name="Nature">
        <title>Complex archaea that bridge the gap between prokaryotes and eukaryotes.</title>
        <authorList>
            <person name="Spang A."/>
            <person name="Saw J.H."/>
            <person name="Jorgensen S.L."/>
            <person name="Zaremba-Niedzwiedzka K."/>
            <person name="Martijn J."/>
            <person name="Lind A.E."/>
            <person name="van Eijk R."/>
            <person name="Schleper C."/>
            <person name="Guy L."/>
            <person name="Ettema T.J."/>
        </authorList>
    </citation>
    <scope>NUCLEOTIDE SEQUENCE</scope>
</reference>
<dbReference type="Gene3D" id="3.50.30.50">
    <property type="entry name" value="Putative cyclase"/>
    <property type="match status" value="1"/>
</dbReference>
<dbReference type="SUPFAM" id="SSF102198">
    <property type="entry name" value="Putative cyclase"/>
    <property type="match status" value="1"/>
</dbReference>
<gene>
    <name evidence="1" type="ORF">LCGC14_2056420</name>
</gene>
<dbReference type="GO" id="GO:0004061">
    <property type="term" value="F:arylformamidase activity"/>
    <property type="evidence" value="ECO:0007669"/>
    <property type="project" value="InterPro"/>
</dbReference>
<dbReference type="InterPro" id="IPR007325">
    <property type="entry name" value="KFase/CYL"/>
</dbReference>
<accession>A0A0F9EMH5</accession>
<evidence type="ECO:0000313" key="1">
    <source>
        <dbReference type="EMBL" id="KKL75283.1"/>
    </source>
</evidence>
<sequence length="255" mass="29385">MPKFIDLTARLKEGMIQNHYNHPRAPLLWSCQRHDITQYDFVHRWTSEDRPPLFDGLPVEAGQWGKGHGWASEQFILGGHCGTHMDAGAHFDHRDTAQYVQDIPIEKCYGEAIILDLRERCSENYPITITDLEEAEKKTGDKVKKGDIVVIHTGWAARWVCGAKPDRWKYHEEYPGLAYESPIWFIEREIKLVGVDTPNLDCDEVLSAHINFLLRPWINKEPIQIVENLVNLEKIPRIRFIFMGFPLPIEGSTGS</sequence>
<dbReference type="InterPro" id="IPR037175">
    <property type="entry name" value="KFase_sf"/>
</dbReference>
<evidence type="ECO:0008006" key="2">
    <source>
        <dbReference type="Google" id="ProtNLM"/>
    </source>
</evidence>
<comment type="caution">
    <text evidence="1">The sequence shown here is derived from an EMBL/GenBank/DDBJ whole genome shotgun (WGS) entry which is preliminary data.</text>
</comment>
<dbReference type="PANTHER" id="PTHR31118">
    <property type="entry name" value="CYCLASE-LIKE PROTEIN 2"/>
    <property type="match status" value="1"/>
</dbReference>